<dbReference type="GO" id="GO:0018279">
    <property type="term" value="P:protein N-linked glycosylation via asparagine"/>
    <property type="evidence" value="ECO:0007669"/>
    <property type="project" value="TreeGrafter"/>
</dbReference>
<accession>U6G7S4</accession>
<reference evidence="13" key="1">
    <citation type="submission" date="2013-10" db="EMBL/GenBank/DDBJ databases">
        <title>Genomic analysis of the causative agents of coccidiosis in chickens.</title>
        <authorList>
            <person name="Reid A.J."/>
            <person name="Blake D."/>
            <person name="Billington K."/>
            <person name="Browne H."/>
            <person name="Dunn M."/>
            <person name="Hung S."/>
            <person name="Kawahara F."/>
            <person name="Miranda-Saavedra D."/>
            <person name="Mourier T."/>
            <person name="Nagra H."/>
            <person name="Otto T.D."/>
            <person name="Rawlings N."/>
            <person name="Sanchez A."/>
            <person name="Sanders M."/>
            <person name="Subramaniam C."/>
            <person name="Tay Y."/>
            <person name="Dear P."/>
            <person name="Doerig C."/>
            <person name="Gruber A."/>
            <person name="Parkinson J."/>
            <person name="Shirley M."/>
            <person name="Wan K.L."/>
            <person name="Berriman M."/>
            <person name="Tomley F."/>
            <person name="Pain A."/>
        </authorList>
    </citation>
    <scope>NUCLEOTIDE SEQUENCE [LARGE SCALE GENOMIC DNA]</scope>
    <source>
        <strain evidence="13">Houghton</strain>
    </source>
</reference>
<evidence type="ECO:0000256" key="8">
    <source>
        <dbReference type="ARBA" id="ARBA00022989"/>
    </source>
</evidence>
<feature type="region of interest" description="Disordered" evidence="12">
    <location>
        <begin position="1"/>
        <end position="28"/>
    </location>
</feature>
<proteinExistence type="inferred from homology"/>
<feature type="compositionally biased region" description="Polar residues" evidence="12">
    <location>
        <begin position="17"/>
        <end position="28"/>
    </location>
</feature>
<dbReference type="PANTHER" id="PTHR21049">
    <property type="entry name" value="RIBOPHORIN I"/>
    <property type="match status" value="1"/>
</dbReference>
<dbReference type="EMBL" id="HG690969">
    <property type="protein sequence ID" value="CDI75522.1"/>
    <property type="molecule type" value="Genomic_DNA"/>
</dbReference>
<keyword evidence="11" id="KW-0175">Coiled coil</keyword>
<dbReference type="AlphaFoldDB" id="U6G7S4"/>
<dbReference type="Pfam" id="PF04597">
    <property type="entry name" value="Ribophorin_I"/>
    <property type="match status" value="1"/>
</dbReference>
<evidence type="ECO:0000256" key="2">
    <source>
        <dbReference type="ARBA" id="ARBA00004115"/>
    </source>
</evidence>
<evidence type="ECO:0000256" key="7">
    <source>
        <dbReference type="ARBA" id="ARBA00022824"/>
    </source>
</evidence>
<dbReference type="PANTHER" id="PTHR21049:SF0">
    <property type="entry name" value="DOLICHYL-DIPHOSPHOOLIGOSACCHARIDE--PROTEIN GLYCOSYLTRANSFERASE SUBUNIT 1"/>
    <property type="match status" value="1"/>
</dbReference>
<gene>
    <name evidence="13" type="ORF">EPH_0005680</name>
</gene>
<keyword evidence="8 10" id="KW-1133">Transmembrane helix</keyword>
<keyword evidence="14" id="KW-1185">Reference proteome</keyword>
<sequence length="794" mass="88141">MLASRVDRMPMGCQCDPSESVSNDASGTPPNAATGAIRKLCLHVLDFHKGLSLFLLLLMLLTRGLPVSGEYSFDENEIPGTADASLPLPRPFDATACSFNHLAQQRQLLVALQQLQPSANRNLLQDASVEALLKATQSGIVVDEADRFIKFGQQAEITVKLKITNRGASPVSALLILLPYSEATQLGWIAATTKDGKNLTVQSLLPPLPSISTLRWEDWGLRPLLLEQTERHLKRATEGQGDAFVSRCWPHLFRLHLKEPLQASKSTRLTVSYALGRPYRPLPRSVDLESIQSVVFATSSNWPLPYKTLRSAVSLQLPPQTTLGEAGERHMRAKSFRKLQGEVWKWESTDPLHPLEVTQPFAVIFPLPQHLGYVLTIERLLVVPLSGSATCKDFYKIHNDAALLEGAFNPVTLALLQGLPPGISRLAAKSKDVPRSKRVPTHVLFDVHATLPPDVFNLDVGDSAGNLTSTFAARDGPKEAPLSTHLEVWPRFPVLGGWNFDLKVSYEMPVSSLVVQDGSKGSSISLNIPLEPPFVDLYAEHISLTVALPTGAINARYSSPVDFDSVEETTVKWWLDVVTSRPALRLKWHSASPIPTQHKGRFLAVTFDYPYSVDLEYLKKAFILVLVLFIIAVAAGLYQWKLRFSTTEDETTATPLHDELREVKKELWRRTEAAICEGRAYMDSVAAARSENSQTGMKQKRTQEQEERYMGSLRQHEADLLAFLDTVPEASSSFVAFKKALERHREALQAFTTALLGASKEKAEEATQEVDESEEHLRVLARGWKVSNLKQHEA</sequence>
<feature type="coiled-coil region" evidence="11">
    <location>
        <begin position="756"/>
        <end position="783"/>
    </location>
</feature>
<dbReference type="InterPro" id="IPR007676">
    <property type="entry name" value="Ribophorin_I"/>
</dbReference>
<keyword evidence="5 10" id="KW-0812">Transmembrane</keyword>
<dbReference type="GO" id="GO:0008250">
    <property type="term" value="C:oligosaccharyltransferase complex"/>
    <property type="evidence" value="ECO:0007669"/>
    <property type="project" value="UniProtKB-UniRule"/>
</dbReference>
<protein>
    <recommendedName>
        <fullName evidence="10">Dolichyl-diphosphooligosaccharide--protein glycosyltransferase subunit 1</fullName>
    </recommendedName>
</protein>
<comment type="pathway">
    <text evidence="3 10">Protein modification; protein glycosylation.</text>
</comment>
<dbReference type="UniPathway" id="UPA00378"/>
<keyword evidence="7 10" id="KW-0256">Endoplasmic reticulum</keyword>
<evidence type="ECO:0000256" key="5">
    <source>
        <dbReference type="ARBA" id="ARBA00022692"/>
    </source>
</evidence>
<evidence type="ECO:0000256" key="4">
    <source>
        <dbReference type="ARBA" id="ARBA00008905"/>
    </source>
</evidence>
<dbReference type="VEuPathDB" id="ToxoDB:EPH_0005680"/>
<evidence type="ECO:0000313" key="14">
    <source>
        <dbReference type="Proteomes" id="UP000018201"/>
    </source>
</evidence>
<evidence type="ECO:0000313" key="13">
    <source>
        <dbReference type="EMBL" id="CDI75522.1"/>
    </source>
</evidence>
<keyword evidence="6" id="KW-0732">Signal</keyword>
<feature type="transmembrane region" description="Helical" evidence="10">
    <location>
        <begin position="621"/>
        <end position="638"/>
    </location>
</feature>
<evidence type="ECO:0000256" key="3">
    <source>
        <dbReference type="ARBA" id="ARBA00004922"/>
    </source>
</evidence>
<dbReference type="Proteomes" id="UP000018201">
    <property type="component" value="Unassembled WGS sequence"/>
</dbReference>
<comment type="similarity">
    <text evidence="4 10">Belongs to the OST1 family.</text>
</comment>
<name>U6G7S4_9EIME</name>
<evidence type="ECO:0000256" key="1">
    <source>
        <dbReference type="ARBA" id="ARBA00002791"/>
    </source>
</evidence>
<evidence type="ECO:0000256" key="9">
    <source>
        <dbReference type="ARBA" id="ARBA00023136"/>
    </source>
</evidence>
<organism evidence="13 14">
    <name type="scientific">Eimeria praecox</name>
    <dbReference type="NCBI Taxonomy" id="51316"/>
    <lineage>
        <taxon>Eukaryota</taxon>
        <taxon>Sar</taxon>
        <taxon>Alveolata</taxon>
        <taxon>Apicomplexa</taxon>
        <taxon>Conoidasida</taxon>
        <taxon>Coccidia</taxon>
        <taxon>Eucoccidiorida</taxon>
        <taxon>Eimeriorina</taxon>
        <taxon>Eimeriidae</taxon>
        <taxon>Eimeria</taxon>
    </lineage>
</organism>
<dbReference type="OrthoDB" id="310030at2759"/>
<evidence type="ECO:0000256" key="6">
    <source>
        <dbReference type="ARBA" id="ARBA00022729"/>
    </source>
</evidence>
<comment type="subcellular location">
    <subcellularLocation>
        <location evidence="2 10">Endoplasmic reticulum membrane</location>
        <topology evidence="2 10">Single-pass type I membrane protein</topology>
    </subcellularLocation>
</comment>
<comment type="subunit">
    <text evidence="10">Component of the oligosaccharyltransferase (OST) complex.</text>
</comment>
<evidence type="ECO:0000256" key="12">
    <source>
        <dbReference type="SAM" id="MobiDB-lite"/>
    </source>
</evidence>
<comment type="function">
    <text evidence="1 10">Subunit of the oligosaccharyl transferase (OST) complex that catalyzes the initial transfer of a defined glycan (Glc(3)Man(9)GlcNAc(2) in eukaryotes) from the lipid carrier dolichol-pyrophosphate to an asparagine residue within an Asn-X-Ser/Thr consensus motif in nascent polypeptide chains, the first step in protein N-glycosylation. N-glycosylation occurs cotranslationally and the complex associates with the Sec61 complex at the channel-forming translocon complex that mediates protein translocation across the endoplasmic reticulum (ER). All subunits are required for a maximal enzyme activity.</text>
</comment>
<reference evidence="13" key="2">
    <citation type="submission" date="2013-10" db="EMBL/GenBank/DDBJ databases">
        <authorList>
            <person name="Aslett M."/>
        </authorList>
    </citation>
    <scope>NUCLEOTIDE SEQUENCE [LARGE SCALE GENOMIC DNA]</scope>
    <source>
        <strain evidence="13">Houghton</strain>
    </source>
</reference>
<keyword evidence="9 10" id="KW-0472">Membrane</keyword>
<evidence type="ECO:0000256" key="10">
    <source>
        <dbReference type="RuleBase" id="RU361143"/>
    </source>
</evidence>
<evidence type="ECO:0000256" key="11">
    <source>
        <dbReference type="SAM" id="Coils"/>
    </source>
</evidence>